<evidence type="ECO:0000313" key="1">
    <source>
        <dbReference type="EMBL" id="GAH03742.1"/>
    </source>
</evidence>
<protein>
    <recommendedName>
        <fullName evidence="2">SprT-like domain-containing protein</fullName>
    </recommendedName>
</protein>
<accession>X1C8P1</accession>
<gene>
    <name evidence="1" type="ORF">S01H4_37947</name>
</gene>
<evidence type="ECO:0008006" key="2">
    <source>
        <dbReference type="Google" id="ProtNLM"/>
    </source>
</evidence>
<comment type="caution">
    <text evidence="1">The sequence shown here is derived from an EMBL/GenBank/DDBJ whole genome shotgun (WGS) entry which is preliminary data.</text>
</comment>
<reference evidence="1" key="1">
    <citation type="journal article" date="2014" name="Front. Microbiol.">
        <title>High frequency of phylogenetically diverse reductive dehalogenase-homologous genes in deep subseafloor sedimentary metagenomes.</title>
        <authorList>
            <person name="Kawai M."/>
            <person name="Futagami T."/>
            <person name="Toyoda A."/>
            <person name="Takaki Y."/>
            <person name="Nishi S."/>
            <person name="Hori S."/>
            <person name="Arai W."/>
            <person name="Tsubouchi T."/>
            <person name="Morono Y."/>
            <person name="Uchiyama I."/>
            <person name="Ito T."/>
            <person name="Fujiyama A."/>
            <person name="Inagaki F."/>
            <person name="Takami H."/>
        </authorList>
    </citation>
    <scope>NUCLEOTIDE SEQUENCE</scope>
    <source>
        <strain evidence="1">Expedition CK06-06</strain>
    </source>
</reference>
<name>X1C8P1_9ZZZZ</name>
<proteinExistence type="predicted"/>
<organism evidence="1">
    <name type="scientific">marine sediment metagenome</name>
    <dbReference type="NCBI Taxonomy" id="412755"/>
    <lineage>
        <taxon>unclassified sequences</taxon>
        <taxon>metagenomes</taxon>
        <taxon>ecological metagenomes</taxon>
    </lineage>
</organism>
<dbReference type="AlphaFoldDB" id="X1C8P1"/>
<dbReference type="EMBL" id="BART01020420">
    <property type="protein sequence ID" value="GAH03742.1"/>
    <property type="molecule type" value="Genomic_DNA"/>
</dbReference>
<sequence>MSIDKNKISKLVTKWRDILRLYNWDMRYIVVDTLKIESEYGNLLIEPDILRATLQILKTCPIEDLENFVIHELVHVRLHPLTAYCDDFLEEFFGIRERTILRKQLKAKEENIVENLAKTLLEMNNEEK</sequence>